<dbReference type="EMBL" id="GBXM01103790">
    <property type="protein sequence ID" value="JAH04787.1"/>
    <property type="molecule type" value="Transcribed_RNA"/>
</dbReference>
<reference evidence="1" key="2">
    <citation type="journal article" date="2015" name="Fish Shellfish Immunol.">
        <title>Early steps in the European eel (Anguilla anguilla)-Vibrio vulnificus interaction in the gills: Role of the RtxA13 toxin.</title>
        <authorList>
            <person name="Callol A."/>
            <person name="Pajuelo D."/>
            <person name="Ebbesson L."/>
            <person name="Teles M."/>
            <person name="MacKenzie S."/>
            <person name="Amaro C."/>
        </authorList>
    </citation>
    <scope>NUCLEOTIDE SEQUENCE</scope>
</reference>
<organism evidence="1">
    <name type="scientific">Anguilla anguilla</name>
    <name type="common">European freshwater eel</name>
    <name type="synonym">Muraena anguilla</name>
    <dbReference type="NCBI Taxonomy" id="7936"/>
    <lineage>
        <taxon>Eukaryota</taxon>
        <taxon>Metazoa</taxon>
        <taxon>Chordata</taxon>
        <taxon>Craniata</taxon>
        <taxon>Vertebrata</taxon>
        <taxon>Euteleostomi</taxon>
        <taxon>Actinopterygii</taxon>
        <taxon>Neopterygii</taxon>
        <taxon>Teleostei</taxon>
        <taxon>Anguilliformes</taxon>
        <taxon>Anguillidae</taxon>
        <taxon>Anguilla</taxon>
    </lineage>
</organism>
<dbReference type="AlphaFoldDB" id="A0A0E9PKJ0"/>
<reference evidence="1" key="1">
    <citation type="submission" date="2014-11" db="EMBL/GenBank/DDBJ databases">
        <authorList>
            <person name="Amaro Gonzalez C."/>
        </authorList>
    </citation>
    <scope>NUCLEOTIDE SEQUENCE</scope>
</reference>
<evidence type="ECO:0000313" key="1">
    <source>
        <dbReference type="EMBL" id="JAH04787.1"/>
    </source>
</evidence>
<sequence length="41" mass="4816">MLTFKCCLLRQLTSYWDILSLSVCNPTAFKCNNQMFLINKL</sequence>
<name>A0A0E9PKJ0_ANGAN</name>
<proteinExistence type="predicted"/>
<protein>
    <submittedName>
        <fullName evidence="1">Uncharacterized protein</fullName>
    </submittedName>
</protein>
<accession>A0A0E9PKJ0</accession>